<proteinExistence type="inferred from homology"/>
<dbReference type="PANTHER" id="PTHR34448">
    <property type="entry name" value="AMINOPEPTIDASE"/>
    <property type="match status" value="1"/>
</dbReference>
<dbReference type="InterPro" id="IPR035097">
    <property type="entry name" value="M29_N-terminal"/>
</dbReference>
<comment type="cofactor">
    <cofactor evidence="2">
        <name>Mg(2+)</name>
        <dbReference type="ChEBI" id="CHEBI:18420"/>
    </cofactor>
</comment>
<protein>
    <submittedName>
        <fullName evidence="10">Peptidase M29</fullName>
    </submittedName>
</protein>
<evidence type="ECO:0000256" key="9">
    <source>
        <dbReference type="ARBA" id="ARBA00023049"/>
    </source>
</evidence>
<evidence type="ECO:0000256" key="6">
    <source>
        <dbReference type="ARBA" id="ARBA00022670"/>
    </source>
</evidence>
<accession>A0A328VTI1</accession>
<dbReference type="GO" id="GO:0008237">
    <property type="term" value="F:metallopeptidase activity"/>
    <property type="evidence" value="ECO:0007669"/>
    <property type="project" value="UniProtKB-KW"/>
</dbReference>
<dbReference type="RefSeq" id="WP_112431779.1">
    <property type="nucleotide sequence ID" value="NZ_MCIF01000002.1"/>
</dbReference>
<dbReference type="EMBL" id="MCIF01000002">
    <property type="protein sequence ID" value="RAQ97425.1"/>
    <property type="molecule type" value="Genomic_DNA"/>
</dbReference>
<evidence type="ECO:0000256" key="1">
    <source>
        <dbReference type="ARBA" id="ARBA00001941"/>
    </source>
</evidence>
<dbReference type="GO" id="GO:0006508">
    <property type="term" value="P:proteolysis"/>
    <property type="evidence" value="ECO:0007669"/>
    <property type="project" value="UniProtKB-KW"/>
</dbReference>
<evidence type="ECO:0000313" key="11">
    <source>
        <dbReference type="Proteomes" id="UP000248706"/>
    </source>
</evidence>
<reference evidence="10 11" key="1">
    <citation type="submission" date="2016-08" db="EMBL/GenBank/DDBJ databases">
        <title>Analysis of Carbohydrate Active Enzymes in Thermogemmatispora T81 Reveals Carbohydrate Degradation Ability.</title>
        <authorList>
            <person name="Tomazini A."/>
            <person name="Lal S."/>
            <person name="Stott M."/>
            <person name="Henrissat B."/>
            <person name="Polikarpov I."/>
            <person name="Sparling R."/>
            <person name="Levin D.B."/>
        </authorList>
    </citation>
    <scope>NUCLEOTIDE SEQUENCE [LARGE SCALE GENOMIC DNA]</scope>
    <source>
        <strain evidence="10 11">T81</strain>
    </source>
</reference>
<gene>
    <name evidence="10" type="ORF">A4R35_17945</name>
</gene>
<name>A0A328VTI1_9CHLR</name>
<keyword evidence="5" id="KW-0031">Aminopeptidase</keyword>
<comment type="similarity">
    <text evidence="4">Belongs to the peptidase M29 family.</text>
</comment>
<comment type="caution">
    <text evidence="10">The sequence shown here is derived from an EMBL/GenBank/DDBJ whole genome shotgun (WGS) entry which is preliminary data.</text>
</comment>
<dbReference type="GO" id="GO:0004177">
    <property type="term" value="F:aminopeptidase activity"/>
    <property type="evidence" value="ECO:0007669"/>
    <property type="project" value="UniProtKB-KW"/>
</dbReference>
<dbReference type="AlphaFoldDB" id="A0A328VTI1"/>
<dbReference type="PANTHER" id="PTHR34448:SF1">
    <property type="entry name" value="BLL6088 PROTEIN"/>
    <property type="match status" value="1"/>
</dbReference>
<sequence length="375" mass="42267">MSDPRVQRMARVLVYHSLELRRGDRLAILATPLAAPLIREVVREAVRAGAHVSPLLQLPGLAEIIFKEASEEQLTFVSPLQRLIWEEYEALLNIESEENTSELSGVDPARLALAQQAASVMREIAIKRTQPGRRHDPQSLRWTATMFPTPAYAQNTGMSLSDFEDFLYSACFLDDEDPVARWGELHQQQERLVEWLSAREEANVELRGPDVELTLSYKGRRFISDDGRYNLPGGEIFTSPLETSANGWIRFRFPCSSQGVSVEDVRLRLEDGVVVEAQAAQGQPYLERMLAIDEGARRLGEFALGNNYRIQRITKHPLFDEKFGGTIHLALGASYPETGGGNQSAIHWDLVCDMRQESEIRVDGLLFYKDGHFVV</sequence>
<evidence type="ECO:0000313" key="10">
    <source>
        <dbReference type="EMBL" id="RAQ97425.1"/>
    </source>
</evidence>
<dbReference type="SUPFAM" id="SSF144052">
    <property type="entry name" value="Thermophilic metalloprotease-like"/>
    <property type="match status" value="1"/>
</dbReference>
<evidence type="ECO:0000256" key="3">
    <source>
        <dbReference type="ARBA" id="ARBA00001947"/>
    </source>
</evidence>
<keyword evidence="9" id="KW-0482">Metalloprotease</keyword>
<keyword evidence="8" id="KW-0378">Hydrolase</keyword>
<comment type="cofactor">
    <cofactor evidence="1">
        <name>Co(2+)</name>
        <dbReference type="ChEBI" id="CHEBI:48828"/>
    </cofactor>
</comment>
<comment type="cofactor">
    <cofactor evidence="3">
        <name>Zn(2+)</name>
        <dbReference type="ChEBI" id="CHEBI:29105"/>
    </cofactor>
</comment>
<dbReference type="Proteomes" id="UP000248706">
    <property type="component" value="Unassembled WGS sequence"/>
</dbReference>
<dbReference type="Gene3D" id="3.40.1830.10">
    <property type="entry name" value="Thermophilic metalloprotease (M29)"/>
    <property type="match status" value="1"/>
</dbReference>
<evidence type="ECO:0000256" key="4">
    <source>
        <dbReference type="ARBA" id="ARBA00008236"/>
    </source>
</evidence>
<dbReference type="InterPro" id="IPR000787">
    <property type="entry name" value="Peptidase_M29"/>
</dbReference>
<evidence type="ECO:0000256" key="7">
    <source>
        <dbReference type="ARBA" id="ARBA00022723"/>
    </source>
</evidence>
<organism evidence="10 11">
    <name type="scientific">Thermogemmatispora tikiterensis</name>
    <dbReference type="NCBI Taxonomy" id="1825093"/>
    <lineage>
        <taxon>Bacteria</taxon>
        <taxon>Bacillati</taxon>
        <taxon>Chloroflexota</taxon>
        <taxon>Ktedonobacteria</taxon>
        <taxon>Thermogemmatisporales</taxon>
        <taxon>Thermogemmatisporaceae</taxon>
        <taxon>Thermogemmatispora</taxon>
    </lineage>
</organism>
<keyword evidence="11" id="KW-1185">Reference proteome</keyword>
<keyword evidence="6" id="KW-0645">Protease</keyword>
<dbReference type="GO" id="GO:0046872">
    <property type="term" value="F:metal ion binding"/>
    <property type="evidence" value="ECO:0007669"/>
    <property type="project" value="UniProtKB-KW"/>
</dbReference>
<evidence type="ECO:0000256" key="5">
    <source>
        <dbReference type="ARBA" id="ARBA00022438"/>
    </source>
</evidence>
<evidence type="ECO:0000256" key="8">
    <source>
        <dbReference type="ARBA" id="ARBA00022801"/>
    </source>
</evidence>
<keyword evidence="7" id="KW-0479">Metal-binding</keyword>
<dbReference type="Pfam" id="PF02073">
    <property type="entry name" value="Peptidase_M29"/>
    <property type="match status" value="1"/>
</dbReference>
<dbReference type="InterPro" id="IPR052170">
    <property type="entry name" value="M29_Exopeptidase"/>
</dbReference>
<dbReference type="OrthoDB" id="9803993at2"/>
<evidence type="ECO:0000256" key="2">
    <source>
        <dbReference type="ARBA" id="ARBA00001946"/>
    </source>
</evidence>